<name>A0A1H8NXP3_9SPHI</name>
<dbReference type="PANTHER" id="PTHR43133">
    <property type="entry name" value="RNA POLYMERASE ECF-TYPE SIGMA FACTO"/>
    <property type="match status" value="1"/>
</dbReference>
<dbReference type="InterPro" id="IPR013249">
    <property type="entry name" value="RNA_pol_sigma70_r4_t2"/>
</dbReference>
<dbReference type="InterPro" id="IPR007627">
    <property type="entry name" value="RNA_pol_sigma70_r2"/>
</dbReference>
<dbReference type="OrthoDB" id="665981at2"/>
<dbReference type="InterPro" id="IPR036388">
    <property type="entry name" value="WH-like_DNA-bd_sf"/>
</dbReference>
<evidence type="ECO:0000259" key="5">
    <source>
        <dbReference type="Pfam" id="PF04542"/>
    </source>
</evidence>
<dbReference type="Gene3D" id="1.10.1740.10">
    <property type="match status" value="1"/>
</dbReference>
<evidence type="ECO:0000256" key="4">
    <source>
        <dbReference type="ARBA" id="ARBA00023163"/>
    </source>
</evidence>
<dbReference type="Pfam" id="PF08281">
    <property type="entry name" value="Sigma70_r4_2"/>
    <property type="match status" value="1"/>
</dbReference>
<evidence type="ECO:0000313" key="7">
    <source>
        <dbReference type="EMBL" id="SEO34123.1"/>
    </source>
</evidence>
<protein>
    <submittedName>
        <fullName evidence="7">RNA polymerase sigma-70 factor, ECF subfamily</fullName>
    </submittedName>
</protein>
<comment type="similarity">
    <text evidence="1">Belongs to the sigma-70 factor family. ECF subfamily.</text>
</comment>
<feature type="domain" description="RNA polymerase sigma-70 region 2" evidence="5">
    <location>
        <begin position="26"/>
        <end position="91"/>
    </location>
</feature>
<dbReference type="AlphaFoldDB" id="A0A1H8NXP3"/>
<reference evidence="8" key="1">
    <citation type="submission" date="2016-10" db="EMBL/GenBank/DDBJ databases">
        <authorList>
            <person name="Varghese N."/>
            <person name="Submissions S."/>
        </authorList>
    </citation>
    <scope>NUCLEOTIDE SEQUENCE [LARGE SCALE GENOMIC DNA]</scope>
    <source>
        <strain evidence="8">Gh-48</strain>
    </source>
</reference>
<evidence type="ECO:0000256" key="2">
    <source>
        <dbReference type="ARBA" id="ARBA00023015"/>
    </source>
</evidence>
<dbReference type="SUPFAM" id="SSF88659">
    <property type="entry name" value="Sigma3 and sigma4 domains of RNA polymerase sigma factors"/>
    <property type="match status" value="1"/>
</dbReference>
<dbReference type="GO" id="GO:0003677">
    <property type="term" value="F:DNA binding"/>
    <property type="evidence" value="ECO:0007669"/>
    <property type="project" value="InterPro"/>
</dbReference>
<dbReference type="InterPro" id="IPR013324">
    <property type="entry name" value="RNA_pol_sigma_r3/r4-like"/>
</dbReference>
<dbReference type="InterPro" id="IPR014327">
    <property type="entry name" value="RNA_pol_sigma70_bacteroid"/>
</dbReference>
<feature type="domain" description="RNA polymerase sigma factor 70 region 4 type 2" evidence="6">
    <location>
        <begin position="123"/>
        <end position="175"/>
    </location>
</feature>
<keyword evidence="4" id="KW-0804">Transcription</keyword>
<gene>
    <name evidence="7" type="ORF">SAMN05192574_107134</name>
</gene>
<dbReference type="Proteomes" id="UP000198942">
    <property type="component" value="Unassembled WGS sequence"/>
</dbReference>
<organism evidence="7 8">
    <name type="scientific">Mucilaginibacter gossypiicola</name>
    <dbReference type="NCBI Taxonomy" id="551995"/>
    <lineage>
        <taxon>Bacteria</taxon>
        <taxon>Pseudomonadati</taxon>
        <taxon>Bacteroidota</taxon>
        <taxon>Sphingobacteriia</taxon>
        <taxon>Sphingobacteriales</taxon>
        <taxon>Sphingobacteriaceae</taxon>
        <taxon>Mucilaginibacter</taxon>
    </lineage>
</organism>
<accession>A0A1H8NXP3</accession>
<dbReference type="InterPro" id="IPR013325">
    <property type="entry name" value="RNA_pol_sigma_r2"/>
</dbReference>
<dbReference type="STRING" id="551995.SAMN05192574_107134"/>
<evidence type="ECO:0000259" key="6">
    <source>
        <dbReference type="Pfam" id="PF08281"/>
    </source>
</evidence>
<dbReference type="Gene3D" id="1.10.10.10">
    <property type="entry name" value="Winged helix-like DNA-binding domain superfamily/Winged helix DNA-binding domain"/>
    <property type="match status" value="1"/>
</dbReference>
<dbReference type="Pfam" id="PF04542">
    <property type="entry name" value="Sigma70_r2"/>
    <property type="match status" value="1"/>
</dbReference>
<keyword evidence="8" id="KW-1185">Reference proteome</keyword>
<evidence type="ECO:0000256" key="1">
    <source>
        <dbReference type="ARBA" id="ARBA00010641"/>
    </source>
</evidence>
<dbReference type="GO" id="GO:0006352">
    <property type="term" value="P:DNA-templated transcription initiation"/>
    <property type="evidence" value="ECO:0007669"/>
    <property type="project" value="InterPro"/>
</dbReference>
<dbReference type="NCBIfam" id="TIGR02937">
    <property type="entry name" value="sigma70-ECF"/>
    <property type="match status" value="1"/>
</dbReference>
<dbReference type="EMBL" id="FOCL01000007">
    <property type="protein sequence ID" value="SEO34123.1"/>
    <property type="molecule type" value="Genomic_DNA"/>
</dbReference>
<dbReference type="SUPFAM" id="SSF88946">
    <property type="entry name" value="Sigma2 domain of RNA polymerase sigma factors"/>
    <property type="match status" value="1"/>
</dbReference>
<dbReference type="PANTHER" id="PTHR43133:SF46">
    <property type="entry name" value="RNA POLYMERASE SIGMA-70 FACTOR ECF SUBFAMILY"/>
    <property type="match status" value="1"/>
</dbReference>
<evidence type="ECO:0000256" key="3">
    <source>
        <dbReference type="ARBA" id="ARBA00023082"/>
    </source>
</evidence>
<sequence length="196" mass="23233">MLYTSLTDAELWNAVRNNDEVAFTALFERYWVRLYKLAKGYLKNQETSEELVHDIFLNIWNRRQTLEIESFPTFMLTAARYQVYNRMRAAKPLTLVLGDAHPENEPFHNNEGEDHLIELELQQELQQYLIQLPKRCQEIFYLSRVKNLSNQEIADSFGVSKRTVENQITVALKHLRSCLKYTSTAVVFFRLLLFRH</sequence>
<proteinExistence type="inferred from homology"/>
<keyword evidence="3" id="KW-0731">Sigma factor</keyword>
<keyword evidence="2" id="KW-0805">Transcription regulation</keyword>
<dbReference type="InterPro" id="IPR014284">
    <property type="entry name" value="RNA_pol_sigma-70_dom"/>
</dbReference>
<evidence type="ECO:0000313" key="8">
    <source>
        <dbReference type="Proteomes" id="UP000198942"/>
    </source>
</evidence>
<dbReference type="GO" id="GO:0016987">
    <property type="term" value="F:sigma factor activity"/>
    <property type="evidence" value="ECO:0007669"/>
    <property type="project" value="UniProtKB-KW"/>
</dbReference>
<dbReference type="InterPro" id="IPR039425">
    <property type="entry name" value="RNA_pol_sigma-70-like"/>
</dbReference>
<dbReference type="RefSeq" id="WP_091214318.1">
    <property type="nucleotide sequence ID" value="NZ_FOCL01000007.1"/>
</dbReference>
<dbReference type="NCBIfam" id="TIGR02985">
    <property type="entry name" value="Sig70_bacteroi1"/>
    <property type="match status" value="1"/>
</dbReference>